<dbReference type="EMBL" id="JAVDUJ010000001">
    <property type="protein sequence ID" value="MDR6940162.1"/>
    <property type="molecule type" value="Genomic_DNA"/>
</dbReference>
<dbReference type="RefSeq" id="WP_309954335.1">
    <property type="nucleotide sequence ID" value="NZ_JAVDUJ010000001.1"/>
</dbReference>
<comment type="caution">
    <text evidence="2">The sequence shown here is derived from an EMBL/GenBank/DDBJ whole genome shotgun (WGS) entry which is preliminary data.</text>
</comment>
<evidence type="ECO:0000313" key="3">
    <source>
        <dbReference type="Proteomes" id="UP001266099"/>
    </source>
</evidence>
<protein>
    <recommendedName>
        <fullName evidence="4">DUF2800 domain-containing protein</fullName>
    </recommendedName>
</protein>
<evidence type="ECO:0000313" key="2">
    <source>
        <dbReference type="EMBL" id="MDR6940162.1"/>
    </source>
</evidence>
<dbReference type="Proteomes" id="UP001266099">
    <property type="component" value="Unassembled WGS sequence"/>
</dbReference>
<keyword evidence="3" id="KW-1185">Reference proteome</keyword>
<dbReference type="Pfam" id="PF10926">
    <property type="entry name" value="DUF2800"/>
    <property type="match status" value="1"/>
</dbReference>
<organism evidence="2 3">
    <name type="scientific">Arcanobacterium hippocoleae</name>
    <dbReference type="NCBI Taxonomy" id="149017"/>
    <lineage>
        <taxon>Bacteria</taxon>
        <taxon>Bacillati</taxon>
        <taxon>Actinomycetota</taxon>
        <taxon>Actinomycetes</taxon>
        <taxon>Actinomycetales</taxon>
        <taxon>Actinomycetaceae</taxon>
        <taxon>Arcanobacterium</taxon>
    </lineage>
</organism>
<name>A0ABU1T454_9ACTO</name>
<proteinExistence type="predicted"/>
<evidence type="ECO:0000313" key="1">
    <source>
        <dbReference type="EMBL" id="MDR6938470.1"/>
    </source>
</evidence>
<evidence type="ECO:0008006" key="4">
    <source>
        <dbReference type="Google" id="ProtNLM"/>
    </source>
</evidence>
<dbReference type="InterPro" id="IPR021229">
    <property type="entry name" value="DUF2800"/>
</dbReference>
<reference evidence="2 3" key="1">
    <citation type="submission" date="2023-07" db="EMBL/GenBank/DDBJ databases">
        <title>Sequencing the genomes of 1000 actinobacteria strains.</title>
        <authorList>
            <person name="Klenk H.-P."/>
        </authorList>
    </citation>
    <scope>NUCLEOTIDE SEQUENCE [LARGE SCALE GENOMIC DNA]</scope>
    <source>
        <strain evidence="2 3">DSM 15539</strain>
    </source>
</reference>
<sequence>MAPSDHALLSASGAHRWLNCTPSARLESDEPESTSAAAEQGTVAHALAEHKLRRVLKQRSKRPVSTWVDDEMETLTDDYVAFVQERISIAQESCGDPQVLIEQRLDFSHIVPGGFGTGDCVIIAEPTLQIIDLKYGQGVLVEAAHNPQLMLYALGAVHVFGDLYDIETVAVTIYQPRRGNVDTWETSVADLLAWAETEVKPKAELASAGGGEFCPGSWCQFCRIAPTCRARAEANLTLAKHEFAPPAELSDVEISDVLARIPDLKSWAADVEAYALSKAVNQGVVFEGFKLVAGRSVRKYTSETDVAAAAEAAGYRDIYDRKLITLTAMERLMGKPAFNEILGDLVTKPAGKPTLVPASDKRPSLDLVSAATDFQTNK</sequence>
<accession>A0ABU1T454</accession>
<dbReference type="EMBL" id="JAVDUJ010000001">
    <property type="protein sequence ID" value="MDR6938470.1"/>
    <property type="molecule type" value="Genomic_DNA"/>
</dbReference>
<gene>
    <name evidence="1" type="ORF">J2S36_000013</name>
    <name evidence="2" type="ORF">J2S36_001705</name>
</gene>